<evidence type="ECO:0000256" key="4">
    <source>
        <dbReference type="ARBA" id="ARBA00022723"/>
    </source>
</evidence>
<evidence type="ECO:0000256" key="6">
    <source>
        <dbReference type="ARBA" id="ARBA00023004"/>
    </source>
</evidence>
<keyword evidence="5" id="KW-0560">Oxidoreductase</keyword>
<keyword evidence="3" id="KW-0949">S-adenosyl-L-methionine</keyword>
<reference evidence="10" key="1">
    <citation type="submission" date="2017-09" db="EMBL/GenBank/DDBJ databases">
        <title>Depth-based differentiation of microbial function through sediment-hosted aquifers and enrichment of novel symbionts in the deep terrestrial subsurface.</title>
        <authorList>
            <person name="Probst A.J."/>
            <person name="Ladd B."/>
            <person name="Jarett J.K."/>
            <person name="Geller-Mcgrath D.E."/>
            <person name="Sieber C.M.K."/>
            <person name="Emerson J.B."/>
            <person name="Anantharaman K."/>
            <person name="Thomas B.C."/>
            <person name="Malmstrom R."/>
            <person name="Stieglmeier M."/>
            <person name="Klingl A."/>
            <person name="Woyke T."/>
            <person name="Ryan C.M."/>
            <person name="Banfield J.F."/>
        </authorList>
    </citation>
    <scope>NUCLEOTIDE SEQUENCE [LARGE SCALE GENOMIC DNA]</scope>
</reference>
<protein>
    <recommendedName>
        <fullName evidence="8">Radical SAM core domain-containing protein</fullName>
    </recommendedName>
</protein>
<comment type="caution">
    <text evidence="9">The sequence shown here is derived from an EMBL/GenBank/DDBJ whole genome shotgun (WGS) entry which is preliminary data.</text>
</comment>
<dbReference type="SFLD" id="SFLDG01067">
    <property type="entry name" value="SPASM/twitch_domain_containing"/>
    <property type="match status" value="1"/>
</dbReference>
<keyword evidence="4" id="KW-0479">Metal-binding</keyword>
<dbReference type="InterPro" id="IPR023885">
    <property type="entry name" value="4Fe4S-binding_SPASM_dom"/>
</dbReference>
<keyword evidence="7" id="KW-0411">Iron-sulfur</keyword>
<evidence type="ECO:0000259" key="8">
    <source>
        <dbReference type="PROSITE" id="PS51918"/>
    </source>
</evidence>
<dbReference type="InterPro" id="IPR058240">
    <property type="entry name" value="rSAM_sf"/>
</dbReference>
<keyword evidence="6" id="KW-0408">Iron</keyword>
<comment type="cofactor">
    <cofactor evidence="1">
        <name>[4Fe-4S] cluster</name>
        <dbReference type="ChEBI" id="CHEBI:49883"/>
    </cofactor>
</comment>
<keyword evidence="2" id="KW-0004">4Fe-4S</keyword>
<dbReference type="SFLD" id="SFLDS00029">
    <property type="entry name" value="Radical_SAM"/>
    <property type="match status" value="1"/>
</dbReference>
<evidence type="ECO:0000313" key="9">
    <source>
        <dbReference type="EMBL" id="PIR71461.1"/>
    </source>
</evidence>
<dbReference type="Pfam" id="PF13186">
    <property type="entry name" value="SPASM"/>
    <property type="match status" value="1"/>
</dbReference>
<dbReference type="GO" id="GO:0046872">
    <property type="term" value="F:metal ion binding"/>
    <property type="evidence" value="ECO:0007669"/>
    <property type="project" value="UniProtKB-KW"/>
</dbReference>
<dbReference type="SUPFAM" id="SSF102114">
    <property type="entry name" value="Radical SAM enzymes"/>
    <property type="match status" value="1"/>
</dbReference>
<organism evidence="9 10">
    <name type="scientific">Candidatus Nealsonbacteria bacterium CG10_big_fil_rev_8_21_14_0_10_37_25</name>
    <dbReference type="NCBI Taxonomy" id="1974711"/>
    <lineage>
        <taxon>Bacteria</taxon>
        <taxon>Candidatus Nealsoniibacteriota</taxon>
    </lineage>
</organism>
<dbReference type="PROSITE" id="PS51918">
    <property type="entry name" value="RADICAL_SAM"/>
    <property type="match status" value="1"/>
</dbReference>
<dbReference type="GO" id="GO:0051539">
    <property type="term" value="F:4 iron, 4 sulfur cluster binding"/>
    <property type="evidence" value="ECO:0007669"/>
    <property type="project" value="UniProtKB-KW"/>
</dbReference>
<evidence type="ECO:0000256" key="7">
    <source>
        <dbReference type="ARBA" id="ARBA00023014"/>
    </source>
</evidence>
<evidence type="ECO:0000256" key="2">
    <source>
        <dbReference type="ARBA" id="ARBA00022485"/>
    </source>
</evidence>
<dbReference type="Proteomes" id="UP000228909">
    <property type="component" value="Unassembled WGS sequence"/>
</dbReference>
<dbReference type="Gene3D" id="3.20.20.70">
    <property type="entry name" value="Aldolase class I"/>
    <property type="match status" value="1"/>
</dbReference>
<dbReference type="GO" id="GO:0016491">
    <property type="term" value="F:oxidoreductase activity"/>
    <property type="evidence" value="ECO:0007669"/>
    <property type="project" value="UniProtKB-KW"/>
</dbReference>
<evidence type="ECO:0000256" key="5">
    <source>
        <dbReference type="ARBA" id="ARBA00023002"/>
    </source>
</evidence>
<evidence type="ECO:0000256" key="3">
    <source>
        <dbReference type="ARBA" id="ARBA00022691"/>
    </source>
</evidence>
<dbReference type="InterPro" id="IPR050377">
    <property type="entry name" value="Radical_SAM_PqqE_MftC-like"/>
</dbReference>
<dbReference type="PANTHER" id="PTHR11228:SF7">
    <property type="entry name" value="PQQA PEPTIDE CYCLASE"/>
    <property type="match status" value="1"/>
</dbReference>
<evidence type="ECO:0000256" key="1">
    <source>
        <dbReference type="ARBA" id="ARBA00001966"/>
    </source>
</evidence>
<name>A0A2H0TIU7_9BACT</name>
<dbReference type="Pfam" id="PF04055">
    <property type="entry name" value="Radical_SAM"/>
    <property type="match status" value="1"/>
</dbReference>
<evidence type="ECO:0000313" key="10">
    <source>
        <dbReference type="Proteomes" id="UP000228909"/>
    </source>
</evidence>
<sequence length="284" mass="32249">MPTKTSQQKIPDVGKIEKLLRAPLSVGIEITNKCNFNCVYCYNKNHGNQDMKVKDFERVISILETVGVFSISISGGEPLCHDKFKDICKIIKKSKLNTALMTNGYFVKKYTQLINTVFDQVYISIDGPENIHNKLRMGFQVIIEGLKEIKIRKIMAVTLTKANSNYLEEIIKISKENSFDAICLFVLKPVGRGKEVNDTLSLNGQDLQRIKKKITKLKQKIKITFADPTSESCYAGKQLLYILPDGTVKPCAYSPFKVGNILHEDWNTLWKKCQNFPTTCHAFL</sequence>
<accession>A0A2H0TIU7</accession>
<dbReference type="PANTHER" id="PTHR11228">
    <property type="entry name" value="RADICAL SAM DOMAIN PROTEIN"/>
    <property type="match status" value="1"/>
</dbReference>
<dbReference type="PROSITE" id="PS01305">
    <property type="entry name" value="MOAA_NIFB_PQQE"/>
    <property type="match status" value="1"/>
</dbReference>
<dbReference type="InterPro" id="IPR013785">
    <property type="entry name" value="Aldolase_TIM"/>
</dbReference>
<dbReference type="SFLD" id="SFLDG01386">
    <property type="entry name" value="main_SPASM_domain-containing"/>
    <property type="match status" value="1"/>
</dbReference>
<dbReference type="CDD" id="cd01335">
    <property type="entry name" value="Radical_SAM"/>
    <property type="match status" value="1"/>
</dbReference>
<dbReference type="EMBL" id="PFCK01000072">
    <property type="protein sequence ID" value="PIR71461.1"/>
    <property type="molecule type" value="Genomic_DNA"/>
</dbReference>
<dbReference type="AlphaFoldDB" id="A0A2H0TIU7"/>
<proteinExistence type="predicted"/>
<dbReference type="InterPro" id="IPR000385">
    <property type="entry name" value="MoaA_NifB_PqqE_Fe-S-bd_CS"/>
</dbReference>
<dbReference type="InterPro" id="IPR007197">
    <property type="entry name" value="rSAM"/>
</dbReference>
<gene>
    <name evidence="9" type="ORF">COU43_02570</name>
</gene>
<feature type="domain" description="Radical SAM core" evidence="8">
    <location>
        <begin position="20"/>
        <end position="227"/>
    </location>
</feature>